<reference evidence="2" key="3">
    <citation type="submission" date="2023-05" db="EMBL/GenBank/DDBJ databases">
        <authorList>
            <person name="Smith C.H."/>
        </authorList>
    </citation>
    <scope>NUCLEOTIDE SEQUENCE</scope>
    <source>
        <strain evidence="2">CHS0354</strain>
        <tissue evidence="2">Mantle</tissue>
    </source>
</reference>
<keyword evidence="3" id="KW-1185">Reference proteome</keyword>
<accession>A0AAE0VIV1</accession>
<reference evidence="2" key="1">
    <citation type="journal article" date="2021" name="Genome Biol. Evol.">
        <title>A High-Quality Reference Genome for a Parasitic Bivalve with Doubly Uniparental Inheritance (Bivalvia: Unionida).</title>
        <authorList>
            <person name="Smith C.H."/>
        </authorList>
    </citation>
    <scope>NUCLEOTIDE SEQUENCE</scope>
    <source>
        <strain evidence="2">CHS0354</strain>
    </source>
</reference>
<protein>
    <submittedName>
        <fullName evidence="2">Uncharacterized protein</fullName>
    </submittedName>
</protein>
<evidence type="ECO:0000256" key="1">
    <source>
        <dbReference type="SAM" id="SignalP"/>
    </source>
</evidence>
<dbReference type="AlphaFoldDB" id="A0AAE0VIV1"/>
<dbReference type="EMBL" id="JAEAOA010002274">
    <property type="protein sequence ID" value="KAK3578355.1"/>
    <property type="molecule type" value="Genomic_DNA"/>
</dbReference>
<dbReference type="Proteomes" id="UP001195483">
    <property type="component" value="Unassembled WGS sequence"/>
</dbReference>
<comment type="caution">
    <text evidence="2">The sequence shown here is derived from an EMBL/GenBank/DDBJ whole genome shotgun (WGS) entry which is preliminary data.</text>
</comment>
<evidence type="ECO:0000313" key="3">
    <source>
        <dbReference type="Proteomes" id="UP001195483"/>
    </source>
</evidence>
<feature type="chain" id="PRO_5042031478" evidence="1">
    <location>
        <begin position="19"/>
        <end position="405"/>
    </location>
</feature>
<feature type="signal peptide" evidence="1">
    <location>
        <begin position="1"/>
        <end position="18"/>
    </location>
</feature>
<organism evidence="2 3">
    <name type="scientific">Potamilus streckersoni</name>
    <dbReference type="NCBI Taxonomy" id="2493646"/>
    <lineage>
        <taxon>Eukaryota</taxon>
        <taxon>Metazoa</taxon>
        <taxon>Spiralia</taxon>
        <taxon>Lophotrochozoa</taxon>
        <taxon>Mollusca</taxon>
        <taxon>Bivalvia</taxon>
        <taxon>Autobranchia</taxon>
        <taxon>Heteroconchia</taxon>
        <taxon>Palaeoheterodonta</taxon>
        <taxon>Unionida</taxon>
        <taxon>Unionoidea</taxon>
        <taxon>Unionidae</taxon>
        <taxon>Ambleminae</taxon>
        <taxon>Lampsilini</taxon>
        <taxon>Potamilus</taxon>
    </lineage>
</organism>
<proteinExistence type="predicted"/>
<keyword evidence="1" id="KW-0732">Signal</keyword>
<evidence type="ECO:0000313" key="2">
    <source>
        <dbReference type="EMBL" id="KAK3578355.1"/>
    </source>
</evidence>
<reference evidence="2" key="2">
    <citation type="journal article" date="2021" name="Genome Biol. Evol.">
        <title>Developing a high-quality reference genome for a parasitic bivalve with doubly uniparental inheritance (Bivalvia: Unionida).</title>
        <authorList>
            <person name="Smith C.H."/>
        </authorList>
    </citation>
    <scope>NUCLEOTIDE SEQUENCE</scope>
    <source>
        <strain evidence="2">CHS0354</strain>
        <tissue evidence="2">Mantle</tissue>
    </source>
</reference>
<sequence length="405" mass="44018">MNDRMVKVLFFLIAVTHAAKVQRRGLERLDDFSIQTFTTLFREALLAQIATEWNHTLELGKVLHLKMGDCQTQINTEGDQCKACAKSSCSSSNTQAAVDQKVDILSILLNPLKILEGPLSVIGDTLHNVVDLLGNGGKTFVNSMANLVNTAGHTVTDGFSTALSGLKNGVDAVGHFFTDTGNTLLGGFHTIGSTAENLAGGIKDGLGTLGSTLASVGQTIGNGLSTVGQTIGNGVSSLLDAGKGLLGSKLKKKRHNLNIIRTSLSKLLKQKLLCGEVRCGATLYHIDEENPFWNNLERCDAVLAAEFIGMVFNATSAQRGYVESRQTMSYTETSNKRRLNLVYAGFESTLFLPQIRHAKNGSSTGDCIERHINLIIPHAACYMMLQVTSYYFKRDRQERERETNS</sequence>
<name>A0AAE0VIV1_9BIVA</name>
<gene>
    <name evidence="2" type="ORF">CHS0354_039066</name>
</gene>